<evidence type="ECO:0000256" key="7">
    <source>
        <dbReference type="ARBA" id="ARBA00023235"/>
    </source>
</evidence>
<evidence type="ECO:0000256" key="2">
    <source>
        <dbReference type="ARBA" id="ARBA00007982"/>
    </source>
</evidence>
<dbReference type="PANTHER" id="PTHR31843">
    <property type="entry name" value="ALLENE OXIDE CYCLASE 4, CHLOROPLASTIC"/>
    <property type="match status" value="1"/>
</dbReference>
<comment type="subcellular location">
    <subcellularLocation>
        <location evidence="1">Plastid</location>
        <location evidence="1">Chloroplast</location>
    </subcellularLocation>
</comment>
<evidence type="ECO:0000256" key="5">
    <source>
        <dbReference type="ARBA" id="ARBA00022640"/>
    </source>
</evidence>
<evidence type="ECO:0000256" key="3">
    <source>
        <dbReference type="ARBA" id="ARBA00012209"/>
    </source>
</evidence>
<name>A0A5K1GA24_9MAGN</name>
<dbReference type="GO" id="GO:0046423">
    <property type="term" value="F:allene-oxide cyclase activity"/>
    <property type="evidence" value="ECO:0007669"/>
    <property type="project" value="UniProtKB-EC"/>
</dbReference>
<dbReference type="GO" id="GO:0009507">
    <property type="term" value="C:chloroplast"/>
    <property type="evidence" value="ECO:0007669"/>
    <property type="project" value="UniProtKB-SubCell"/>
</dbReference>
<keyword evidence="4" id="KW-0150">Chloroplast</keyword>
<comment type="catalytic activity">
    <reaction evidence="8">
        <text>(9Z,13S,15Z)-12,13-epoxyoctadeca-9,11,15-trienoate = (9S,13S,15Z)-12-oxophyto-10,15-dienoate</text>
        <dbReference type="Rhea" id="RHEA:22592"/>
        <dbReference type="ChEBI" id="CHEBI:36438"/>
        <dbReference type="ChEBI" id="CHEBI:57411"/>
        <dbReference type="EC" id="5.3.99.6"/>
    </reaction>
</comment>
<accession>A0A5K1GA24</accession>
<keyword evidence="6" id="KW-0809">Transit peptide</keyword>
<organism evidence="10">
    <name type="scientific">Nymphaea colorata</name>
    <name type="common">pocket water lily</name>
    <dbReference type="NCBI Taxonomy" id="210225"/>
    <lineage>
        <taxon>Eukaryota</taxon>
        <taxon>Viridiplantae</taxon>
        <taxon>Streptophyta</taxon>
        <taxon>Embryophyta</taxon>
        <taxon>Tracheophyta</taxon>
        <taxon>Spermatophyta</taxon>
        <taxon>Magnoliopsida</taxon>
        <taxon>Nymphaeales</taxon>
        <taxon>Nymphaeaceae</taxon>
        <taxon>Nymphaea</taxon>
    </lineage>
</organism>
<dbReference type="Gene3D" id="2.40.480.10">
    <property type="entry name" value="Allene oxide cyclase-like"/>
    <property type="match status" value="1"/>
</dbReference>
<dbReference type="InterPro" id="IPR034871">
    <property type="entry name" value="Allene_oxi_cyc_sf"/>
</dbReference>
<feature type="region of interest" description="Disordered" evidence="9">
    <location>
        <begin position="27"/>
        <end position="54"/>
    </location>
</feature>
<keyword evidence="7" id="KW-0413">Isomerase</keyword>
<dbReference type="InterPro" id="IPR044859">
    <property type="entry name" value="Allene_oxi_cyc_Dirigent"/>
</dbReference>
<dbReference type="EMBL" id="LR721787">
    <property type="protein sequence ID" value="VVW73897.1"/>
    <property type="molecule type" value="Genomic_DNA"/>
</dbReference>
<protein>
    <recommendedName>
        <fullName evidence="3">allene-oxide cyclase</fullName>
        <ecNumber evidence="3">5.3.99.6</ecNumber>
    </recommendedName>
</protein>
<evidence type="ECO:0000256" key="6">
    <source>
        <dbReference type="ARBA" id="ARBA00022946"/>
    </source>
</evidence>
<evidence type="ECO:0000313" key="10">
    <source>
        <dbReference type="EMBL" id="VVW73897.1"/>
    </source>
</evidence>
<sequence>MIFPFNIFYNFYIEGIPPLPAKLLGEPVPPSPSAAPTPAAKDTKPHATIPNFTN</sequence>
<dbReference type="SUPFAM" id="SSF141493">
    <property type="entry name" value="Allene oxide cyclase-like"/>
    <property type="match status" value="1"/>
</dbReference>
<evidence type="ECO:0000256" key="4">
    <source>
        <dbReference type="ARBA" id="ARBA00022528"/>
    </source>
</evidence>
<dbReference type="InterPro" id="IPR009410">
    <property type="entry name" value="Allene_ox_cyc"/>
</dbReference>
<comment type="similarity">
    <text evidence="2">Belongs to the allene oxide cyclase family.</text>
</comment>
<dbReference type="PANTHER" id="PTHR31843:SF11">
    <property type="entry name" value="ALLENE OXIDE CYCLASE 4, CHLOROPLASTIC"/>
    <property type="match status" value="1"/>
</dbReference>
<dbReference type="Pfam" id="PF06351">
    <property type="entry name" value="Allene_ox_cyc"/>
    <property type="match status" value="1"/>
</dbReference>
<gene>
    <name evidence="10" type="ORF">NYM_LOCUS27727</name>
</gene>
<dbReference type="AlphaFoldDB" id="A0A5K1GA24"/>
<evidence type="ECO:0000256" key="1">
    <source>
        <dbReference type="ARBA" id="ARBA00004229"/>
    </source>
</evidence>
<reference evidence="10" key="1">
    <citation type="submission" date="2019-09" db="EMBL/GenBank/DDBJ databases">
        <authorList>
            <person name="Zhang L."/>
        </authorList>
    </citation>
    <scope>NUCLEOTIDE SEQUENCE</scope>
</reference>
<keyword evidence="5" id="KW-0934">Plastid</keyword>
<evidence type="ECO:0000256" key="8">
    <source>
        <dbReference type="ARBA" id="ARBA00049891"/>
    </source>
</evidence>
<dbReference type="EC" id="5.3.99.6" evidence="3"/>
<proteinExistence type="inferred from homology"/>
<evidence type="ECO:0000256" key="9">
    <source>
        <dbReference type="SAM" id="MobiDB-lite"/>
    </source>
</evidence>
<dbReference type="GO" id="GO:0009695">
    <property type="term" value="P:jasmonic acid biosynthetic process"/>
    <property type="evidence" value="ECO:0007669"/>
    <property type="project" value="InterPro"/>
</dbReference>